<evidence type="ECO:0000313" key="7">
    <source>
        <dbReference type="Proteomes" id="UP001193389"/>
    </source>
</evidence>
<dbReference type="Gene3D" id="1.10.10.10">
    <property type="entry name" value="Winged helix-like DNA-binding domain superfamily/Winged helix DNA-binding domain"/>
    <property type="match status" value="1"/>
</dbReference>
<dbReference type="Proteomes" id="UP001193389">
    <property type="component" value="Chromosome"/>
</dbReference>
<feature type="domain" description="SIS" evidence="5">
    <location>
        <begin position="134"/>
        <end position="275"/>
    </location>
</feature>
<sequence>MTSTGKTLKGSCILRINGVYDSLKTADKRLADFILHNTERIVNFTIVELAENSNTSYATISRFCRKIGFSGFKELKNNLTSDILASKNLEEMIDGFTINSNASTEQVCERVYKLSSKILEESMAIIDYLAIDLAVEKLTSAKNVFFIGAGASGISARYAYSKFFRIGIPCYHEADSTLYKMKVSILTENDVLFVISSSGRTAEIVECARVASANNIYVISLSDFAISPLTKVSNTNLYTTPRNANLFLDIDMPLIIGQITIIDILYSCCCLKMSEKSSSLYNKTKQSTDAEKLKF</sequence>
<evidence type="ECO:0000256" key="1">
    <source>
        <dbReference type="ARBA" id="ARBA00023015"/>
    </source>
</evidence>
<proteinExistence type="predicted"/>
<dbReference type="EMBL" id="AP018694">
    <property type="protein sequence ID" value="BBE20398.1"/>
    <property type="molecule type" value="Genomic_DNA"/>
</dbReference>
<dbReference type="InterPro" id="IPR009057">
    <property type="entry name" value="Homeodomain-like_sf"/>
</dbReference>
<dbReference type="AlphaFoldDB" id="A0A5K7SFN4"/>
<dbReference type="PROSITE" id="PS51071">
    <property type="entry name" value="HTH_RPIR"/>
    <property type="match status" value="1"/>
</dbReference>
<dbReference type="SUPFAM" id="SSF46689">
    <property type="entry name" value="Homeodomain-like"/>
    <property type="match status" value="1"/>
</dbReference>
<dbReference type="GO" id="GO:0003700">
    <property type="term" value="F:DNA-binding transcription factor activity"/>
    <property type="evidence" value="ECO:0007669"/>
    <property type="project" value="InterPro"/>
</dbReference>
<dbReference type="GO" id="GO:0003677">
    <property type="term" value="F:DNA binding"/>
    <property type="evidence" value="ECO:0007669"/>
    <property type="project" value="UniProtKB-KW"/>
</dbReference>
<dbReference type="InterPro" id="IPR047640">
    <property type="entry name" value="RpiR-like"/>
</dbReference>
<keyword evidence="1" id="KW-0805">Transcription regulation</keyword>
<dbReference type="Pfam" id="PF01418">
    <property type="entry name" value="HTH_6"/>
    <property type="match status" value="1"/>
</dbReference>
<dbReference type="GO" id="GO:1901135">
    <property type="term" value="P:carbohydrate derivative metabolic process"/>
    <property type="evidence" value="ECO:0007669"/>
    <property type="project" value="InterPro"/>
</dbReference>
<dbReference type="PANTHER" id="PTHR30514:SF1">
    <property type="entry name" value="HTH-TYPE TRANSCRIPTIONAL REGULATOR HEXR-RELATED"/>
    <property type="match status" value="1"/>
</dbReference>
<dbReference type="PANTHER" id="PTHR30514">
    <property type="entry name" value="GLUCOKINASE"/>
    <property type="match status" value="1"/>
</dbReference>
<dbReference type="CDD" id="cd05013">
    <property type="entry name" value="SIS_RpiR"/>
    <property type="match status" value="1"/>
</dbReference>
<reference evidence="6" key="1">
    <citation type="journal article" date="2020" name="Int. J. Syst. Evol. Microbiol.">
        <title>Aquipluma nitroreducens gen. nov. sp. nov., a novel facultatively anaerobic bacterium isolated from a freshwater lake.</title>
        <authorList>
            <person name="Watanabe M."/>
            <person name="Kojima H."/>
            <person name="Fukui M."/>
        </authorList>
    </citation>
    <scope>NUCLEOTIDE SEQUENCE</scope>
    <source>
        <strain evidence="6">MeG22</strain>
    </source>
</reference>
<dbReference type="InterPro" id="IPR000281">
    <property type="entry name" value="HTH_RpiR"/>
</dbReference>
<keyword evidence="2" id="KW-0238">DNA-binding</keyword>
<dbReference type="Pfam" id="PF01380">
    <property type="entry name" value="SIS"/>
    <property type="match status" value="1"/>
</dbReference>
<evidence type="ECO:0000313" key="6">
    <source>
        <dbReference type="EMBL" id="BBE20398.1"/>
    </source>
</evidence>
<evidence type="ECO:0000259" key="5">
    <source>
        <dbReference type="PROSITE" id="PS51464"/>
    </source>
</evidence>
<dbReference type="InterPro" id="IPR035472">
    <property type="entry name" value="RpiR-like_SIS"/>
</dbReference>
<evidence type="ECO:0000259" key="4">
    <source>
        <dbReference type="PROSITE" id="PS51071"/>
    </source>
</evidence>
<gene>
    <name evidence="6" type="ORF">AQPE_4590</name>
</gene>
<keyword evidence="7" id="KW-1185">Reference proteome</keyword>
<evidence type="ECO:0000256" key="2">
    <source>
        <dbReference type="ARBA" id="ARBA00023125"/>
    </source>
</evidence>
<dbReference type="GO" id="GO:0097367">
    <property type="term" value="F:carbohydrate derivative binding"/>
    <property type="evidence" value="ECO:0007669"/>
    <property type="project" value="InterPro"/>
</dbReference>
<keyword evidence="3" id="KW-0804">Transcription</keyword>
<feature type="domain" description="HTH rpiR-type" evidence="4">
    <location>
        <begin position="10"/>
        <end position="86"/>
    </location>
</feature>
<evidence type="ECO:0000256" key="3">
    <source>
        <dbReference type="ARBA" id="ARBA00023163"/>
    </source>
</evidence>
<dbReference type="InterPro" id="IPR046348">
    <property type="entry name" value="SIS_dom_sf"/>
</dbReference>
<name>A0A5K7SFN4_9BACT</name>
<accession>A0A5K7SFN4</accession>
<dbReference type="InterPro" id="IPR036388">
    <property type="entry name" value="WH-like_DNA-bd_sf"/>
</dbReference>
<dbReference type="Gene3D" id="3.40.50.10490">
    <property type="entry name" value="Glucose-6-phosphate isomerase like protein, domain 1"/>
    <property type="match status" value="1"/>
</dbReference>
<protein>
    <submittedName>
        <fullName evidence="6">Sialic acid utilization regulator, RpiR family</fullName>
    </submittedName>
</protein>
<dbReference type="InterPro" id="IPR001347">
    <property type="entry name" value="SIS_dom"/>
</dbReference>
<dbReference type="RefSeq" id="WP_318348547.1">
    <property type="nucleotide sequence ID" value="NZ_AP018694.1"/>
</dbReference>
<organism evidence="6 7">
    <name type="scientific">Aquipluma nitroreducens</name>
    <dbReference type="NCBI Taxonomy" id="2010828"/>
    <lineage>
        <taxon>Bacteria</taxon>
        <taxon>Pseudomonadati</taxon>
        <taxon>Bacteroidota</taxon>
        <taxon>Bacteroidia</taxon>
        <taxon>Marinilabiliales</taxon>
        <taxon>Prolixibacteraceae</taxon>
        <taxon>Aquipluma</taxon>
    </lineage>
</organism>
<dbReference type="KEGG" id="anf:AQPE_4590"/>
<dbReference type="PROSITE" id="PS51464">
    <property type="entry name" value="SIS"/>
    <property type="match status" value="1"/>
</dbReference>
<dbReference type="SUPFAM" id="SSF53697">
    <property type="entry name" value="SIS domain"/>
    <property type="match status" value="1"/>
</dbReference>